<evidence type="ECO:0000259" key="1">
    <source>
        <dbReference type="Pfam" id="PF13182"/>
    </source>
</evidence>
<dbReference type="KEGG" id="dku:Desku_0564"/>
<feature type="domain" description="DUF4007" evidence="1">
    <location>
        <begin position="19"/>
        <end position="303"/>
    </location>
</feature>
<accession>A0AAU8PAE0</accession>
<dbReference type="Pfam" id="PF13182">
    <property type="entry name" value="DUF4007"/>
    <property type="match status" value="1"/>
</dbReference>
<keyword evidence="3" id="KW-1185">Reference proteome</keyword>
<sequence>MQAEILNTDGHIVQGRLGRHETFTPRYGWLKKGYDAVIQDGNVFKASDAIERLGVGKNMVSSIRFWCQAFKLIEPAHNGCMVPTELGRRLLDDNGWDPFLEDVASLWLLHWQLFVPRLEAVSWTLAFNKCNLWSFDIKQLTKVIFSAAQKYPSFKTISENSFERDASCIIRMYADVPLEKESEIECPFTQLGIIRKAEEKNSVCFDTTEKQSLPPLIFAAACFSYIDSYVSAKQRTISLHRLTYDFNSPGVVFKVPESAVGSYLYTAARELNGISLIETTGSLQLYFDGEPKALYWDALQKYYDGAVRR</sequence>
<organism evidence="2 3">
    <name type="scientific">Desulfofundulus kuznetsovii (strain DSM 6115 / VKM B-1805 / 17)</name>
    <name type="common">Desulfotomaculum kuznetsovii</name>
    <dbReference type="NCBI Taxonomy" id="760568"/>
    <lineage>
        <taxon>Bacteria</taxon>
        <taxon>Bacillati</taxon>
        <taxon>Bacillota</taxon>
        <taxon>Clostridia</taxon>
        <taxon>Eubacteriales</taxon>
        <taxon>Peptococcaceae</taxon>
        <taxon>Desulfofundulus</taxon>
    </lineage>
</organism>
<dbReference type="Proteomes" id="UP000009229">
    <property type="component" value="Chromosome"/>
</dbReference>
<dbReference type="AlphaFoldDB" id="A0AAU8PAE0"/>
<gene>
    <name evidence="2" type="ordered locus">Desku_0564</name>
</gene>
<protein>
    <recommendedName>
        <fullName evidence="1">DUF4007 domain-containing protein</fullName>
    </recommendedName>
</protein>
<evidence type="ECO:0000313" key="3">
    <source>
        <dbReference type="Proteomes" id="UP000009229"/>
    </source>
</evidence>
<proteinExistence type="predicted"/>
<dbReference type="InterPro" id="IPR025248">
    <property type="entry name" value="DUF4007"/>
</dbReference>
<evidence type="ECO:0000313" key="2">
    <source>
        <dbReference type="EMBL" id="AEG14180.1"/>
    </source>
</evidence>
<name>A0AAU8PAE0_DESK7</name>
<dbReference type="RefSeq" id="WP_013821695.1">
    <property type="nucleotide sequence ID" value="NC_015573.1"/>
</dbReference>
<reference evidence="3" key="1">
    <citation type="submission" date="2011-05" db="EMBL/GenBank/DDBJ databases">
        <title>Complete sequence of Desulfotomaculum kuznetsovii DSM 6115.</title>
        <authorList>
            <person name="Lucas S."/>
            <person name="Han J."/>
            <person name="Lapidus A."/>
            <person name="Cheng J.-F."/>
            <person name="Goodwin L."/>
            <person name="Pitluck S."/>
            <person name="Peters L."/>
            <person name="Mikhailova N."/>
            <person name="Lu M."/>
            <person name="Saunders E."/>
            <person name="Han C."/>
            <person name="Tapia R."/>
            <person name="Land M."/>
            <person name="Hauser L."/>
            <person name="Kyrpides N."/>
            <person name="Ivanova N."/>
            <person name="Pagani I."/>
            <person name="Nazina T."/>
            <person name="Ivanova A."/>
            <person name="Parshina S."/>
            <person name="Kuever J."/>
            <person name="Muyzer G."/>
            <person name="Plugge C."/>
            <person name="Stams A."/>
            <person name="Woyke T."/>
        </authorList>
    </citation>
    <scope>NUCLEOTIDE SEQUENCE [LARGE SCALE GENOMIC DNA]</scope>
    <source>
        <strain evidence="3">DSM 6115 / VKM B-1805 / 17</strain>
    </source>
</reference>
<dbReference type="EMBL" id="CP002770">
    <property type="protein sequence ID" value="AEG14180.1"/>
    <property type="molecule type" value="Genomic_DNA"/>
</dbReference>